<dbReference type="SUPFAM" id="SSF53335">
    <property type="entry name" value="S-adenosyl-L-methionine-dependent methyltransferases"/>
    <property type="match status" value="1"/>
</dbReference>
<gene>
    <name evidence="2" type="ORF">PVL29_010745</name>
</gene>
<evidence type="ECO:0000313" key="3">
    <source>
        <dbReference type="Proteomes" id="UP001168098"/>
    </source>
</evidence>
<dbReference type="PANTHER" id="PTHR45180:SF1">
    <property type="entry name" value="OS01G0307686 PROTEIN"/>
    <property type="match status" value="1"/>
</dbReference>
<dbReference type="EMBL" id="JARBHA010000008">
    <property type="protein sequence ID" value="KAJ9695430.1"/>
    <property type="molecule type" value="Genomic_DNA"/>
</dbReference>
<dbReference type="PANTHER" id="PTHR45180">
    <property type="entry name" value="OS01G0307686 PROTEIN"/>
    <property type="match status" value="1"/>
</dbReference>
<comment type="caution">
    <text evidence="2">The sequence shown here is derived from an EMBL/GenBank/DDBJ whole genome shotgun (WGS) entry which is preliminary data.</text>
</comment>
<organism evidence="2 3">
    <name type="scientific">Vitis rotundifolia</name>
    <name type="common">Muscadine grape</name>
    <dbReference type="NCBI Taxonomy" id="103349"/>
    <lineage>
        <taxon>Eukaryota</taxon>
        <taxon>Viridiplantae</taxon>
        <taxon>Streptophyta</taxon>
        <taxon>Embryophyta</taxon>
        <taxon>Tracheophyta</taxon>
        <taxon>Spermatophyta</taxon>
        <taxon>Magnoliopsida</taxon>
        <taxon>eudicotyledons</taxon>
        <taxon>Gunneridae</taxon>
        <taxon>Pentapetalae</taxon>
        <taxon>rosids</taxon>
        <taxon>Vitales</taxon>
        <taxon>Vitaceae</taxon>
        <taxon>Viteae</taxon>
        <taxon>Vitis</taxon>
    </lineage>
</organism>
<keyword evidence="3" id="KW-1185">Reference proteome</keyword>
<proteinExistence type="predicted"/>
<dbReference type="Gene3D" id="3.40.50.150">
    <property type="entry name" value="Vaccinia Virus protein VP39"/>
    <property type="match status" value="1"/>
</dbReference>
<dbReference type="AlphaFoldDB" id="A0AA38ZU98"/>
<protein>
    <recommendedName>
        <fullName evidence="1">Methyltransferase type 11 domain-containing protein</fullName>
    </recommendedName>
</protein>
<reference evidence="2 3" key="1">
    <citation type="journal article" date="2023" name="BMC Biotechnol.">
        <title>Vitis rotundifolia cv Carlos genome sequencing.</title>
        <authorList>
            <person name="Huff M."/>
            <person name="Hulse-Kemp A."/>
            <person name="Scheffler B."/>
            <person name="Youngblood R."/>
            <person name="Simpson S."/>
            <person name="Babiker E."/>
            <person name="Staton M."/>
        </authorList>
    </citation>
    <scope>NUCLEOTIDE SEQUENCE [LARGE SCALE GENOMIC DNA]</scope>
    <source>
        <tissue evidence="2">Leaf</tissue>
    </source>
</reference>
<accession>A0AA38ZU98</accession>
<dbReference type="InterPro" id="IPR013216">
    <property type="entry name" value="Methyltransf_11"/>
</dbReference>
<dbReference type="Pfam" id="PF08241">
    <property type="entry name" value="Methyltransf_11"/>
    <property type="match status" value="1"/>
</dbReference>
<dbReference type="GO" id="GO:0008757">
    <property type="term" value="F:S-adenosylmethionine-dependent methyltransferase activity"/>
    <property type="evidence" value="ECO:0007669"/>
    <property type="project" value="InterPro"/>
</dbReference>
<dbReference type="CDD" id="cd02440">
    <property type="entry name" value="AdoMet_MTases"/>
    <property type="match status" value="1"/>
</dbReference>
<evidence type="ECO:0000259" key="1">
    <source>
        <dbReference type="Pfam" id="PF08241"/>
    </source>
</evidence>
<dbReference type="Proteomes" id="UP001168098">
    <property type="component" value="Unassembled WGS sequence"/>
</dbReference>
<dbReference type="InterPro" id="IPR029063">
    <property type="entry name" value="SAM-dependent_MTases_sf"/>
</dbReference>
<evidence type="ECO:0000313" key="2">
    <source>
        <dbReference type="EMBL" id="KAJ9695430.1"/>
    </source>
</evidence>
<sequence>MADLFIKQGKQYSEARPSYPQELFQFIASKTPACDLAWDVGTGSGQAAVSLAGIYKSVIATDASQNQLEFAAKLPNSSVTTESSVDVVTIAQAMHWFDLPKFYQQVKWVLKKPHGVIAAWCYTLPDVNESVDSVFGRFFEDSRPYWDAARELIVDKYGSIAFPFKPVEGEDHTGPFGFKTERLIDLETYFTYLRSGSPYQTAKKKGVELLRNDVIEDFHRAWSEDGNGQKMVTFPVYLRIGRVGNPS</sequence>
<name>A0AA38ZU98_VITRO</name>
<feature type="domain" description="Methyltransferase type 11" evidence="1">
    <location>
        <begin position="39"/>
        <end position="112"/>
    </location>
</feature>